<dbReference type="InterPro" id="IPR029069">
    <property type="entry name" value="HotDog_dom_sf"/>
</dbReference>
<name>W7YH15_9BACT</name>
<proteinExistence type="predicted"/>
<dbReference type="InterPro" id="IPR025540">
    <property type="entry name" value="FlK"/>
</dbReference>
<dbReference type="AlphaFoldDB" id="W7YH15"/>
<dbReference type="InterPro" id="IPR054485">
    <property type="entry name" value="FlK-like_dom"/>
</dbReference>
<evidence type="ECO:0000259" key="1">
    <source>
        <dbReference type="Pfam" id="PF22636"/>
    </source>
</evidence>
<dbReference type="SUPFAM" id="SSF54637">
    <property type="entry name" value="Thioesterase/thiol ester dehydrase-isomerase"/>
    <property type="match status" value="1"/>
</dbReference>
<keyword evidence="3" id="KW-1185">Reference proteome</keyword>
<sequence>MDTQLKPGLHLSKKFNISENDLASTLQTSKVPFAATPSLIILMERVICEMISTHVPETYTSVSAEINIKHLIPVAAGDQVSCSVHLKFVEDTKLFFDFVIFNLEEDVVAIGAHERVLVETDTY</sequence>
<dbReference type="RefSeq" id="WP_044213222.1">
    <property type="nucleotide sequence ID" value="NZ_BAMD01000028.1"/>
</dbReference>
<dbReference type="EMBL" id="BAMD01000028">
    <property type="protein sequence ID" value="GAF03691.1"/>
    <property type="molecule type" value="Genomic_DNA"/>
</dbReference>
<protein>
    <recommendedName>
        <fullName evidence="1">Fluoroacetyl-CoA-specific thioesterase-like domain-containing protein</fullName>
    </recommendedName>
</protein>
<feature type="domain" description="Fluoroacetyl-CoA-specific thioesterase-like" evidence="1">
    <location>
        <begin position="18"/>
        <end position="120"/>
    </location>
</feature>
<dbReference type="CDD" id="cd03440">
    <property type="entry name" value="hot_dog"/>
    <property type="match status" value="1"/>
</dbReference>
<evidence type="ECO:0000313" key="3">
    <source>
        <dbReference type="Proteomes" id="UP000019402"/>
    </source>
</evidence>
<gene>
    <name evidence="2" type="ORF">JCM21142_52370</name>
</gene>
<dbReference type="Pfam" id="PF22636">
    <property type="entry name" value="FlK"/>
    <property type="match status" value="1"/>
</dbReference>
<dbReference type="PANTHER" id="PTHR36934">
    <property type="entry name" value="BLR0278 PROTEIN"/>
    <property type="match status" value="1"/>
</dbReference>
<accession>W7YH15</accession>
<dbReference type="OrthoDB" id="6902891at2"/>
<reference evidence="2 3" key="1">
    <citation type="journal article" date="2014" name="Genome Announc.">
        <title>Draft Genome Sequence of Cytophaga fermentans JCM 21142T, a Facultative Anaerobe Isolated from Marine Mud.</title>
        <authorList>
            <person name="Starns D."/>
            <person name="Oshima K."/>
            <person name="Suda W."/>
            <person name="Iino T."/>
            <person name="Yuki M."/>
            <person name="Inoue J."/>
            <person name="Kitamura K."/>
            <person name="Iida T."/>
            <person name="Darby A."/>
            <person name="Hattori M."/>
            <person name="Ohkuma M."/>
        </authorList>
    </citation>
    <scope>NUCLEOTIDE SEQUENCE [LARGE SCALE GENOMIC DNA]</scope>
    <source>
        <strain evidence="2 3">JCM 21142</strain>
    </source>
</reference>
<organism evidence="2 3">
    <name type="scientific">Saccharicrinis fermentans DSM 9555 = JCM 21142</name>
    <dbReference type="NCBI Taxonomy" id="869213"/>
    <lineage>
        <taxon>Bacteria</taxon>
        <taxon>Pseudomonadati</taxon>
        <taxon>Bacteroidota</taxon>
        <taxon>Bacteroidia</taxon>
        <taxon>Marinilabiliales</taxon>
        <taxon>Marinilabiliaceae</taxon>
        <taxon>Saccharicrinis</taxon>
    </lineage>
</organism>
<dbReference type="PANTHER" id="PTHR36934:SF1">
    <property type="entry name" value="THIOESTERASE DOMAIN-CONTAINING PROTEIN"/>
    <property type="match status" value="1"/>
</dbReference>
<dbReference type="Proteomes" id="UP000019402">
    <property type="component" value="Unassembled WGS sequence"/>
</dbReference>
<evidence type="ECO:0000313" key="2">
    <source>
        <dbReference type="EMBL" id="GAF03691.1"/>
    </source>
</evidence>
<dbReference type="eggNOG" id="COG5496">
    <property type="taxonomic scope" value="Bacteria"/>
</dbReference>
<comment type="caution">
    <text evidence="2">The sequence shown here is derived from an EMBL/GenBank/DDBJ whole genome shotgun (WGS) entry which is preliminary data.</text>
</comment>
<dbReference type="Gene3D" id="3.10.129.10">
    <property type="entry name" value="Hotdog Thioesterase"/>
    <property type="match status" value="1"/>
</dbReference>